<evidence type="ECO:0000313" key="1">
    <source>
        <dbReference type="EMBL" id="OUC44588.1"/>
    </source>
</evidence>
<organism evidence="1 2">
    <name type="scientific">Trichinella nativa</name>
    <dbReference type="NCBI Taxonomy" id="6335"/>
    <lineage>
        <taxon>Eukaryota</taxon>
        <taxon>Metazoa</taxon>
        <taxon>Ecdysozoa</taxon>
        <taxon>Nematoda</taxon>
        <taxon>Enoplea</taxon>
        <taxon>Dorylaimia</taxon>
        <taxon>Trichinellida</taxon>
        <taxon>Trichinellidae</taxon>
        <taxon>Trichinella</taxon>
    </lineage>
</organism>
<reference evidence="1 2" key="1">
    <citation type="submission" date="2015-04" db="EMBL/GenBank/DDBJ databases">
        <title>Draft genome of the roundworm Trichinella nativa.</title>
        <authorList>
            <person name="Mitreva M."/>
        </authorList>
    </citation>
    <scope>NUCLEOTIDE SEQUENCE [LARGE SCALE GENOMIC DNA]</scope>
    <source>
        <strain evidence="1 2">ISS45</strain>
    </source>
</reference>
<accession>A0A1Y3ENB6</accession>
<dbReference type="EMBL" id="LVZM01012396">
    <property type="protein sequence ID" value="OUC44588.1"/>
    <property type="molecule type" value="Genomic_DNA"/>
</dbReference>
<evidence type="ECO:0000313" key="2">
    <source>
        <dbReference type="Proteomes" id="UP000243006"/>
    </source>
</evidence>
<proteinExistence type="predicted"/>
<sequence>MLMDETAGANVRLPNKLLNIVAQQQCDIVDWVRAIRATIDEKALLQLLSKSFLPVKVGHDILTESEPPESTTKRLKEARQLQMRTLPTPKLIDYYNGGSYHRRNGDRKGPDKVQPSATGQLTFPVIK</sequence>
<gene>
    <name evidence="1" type="ORF">D917_08971</name>
</gene>
<comment type="caution">
    <text evidence="1">The sequence shown here is derived from an EMBL/GenBank/DDBJ whole genome shotgun (WGS) entry which is preliminary data.</text>
</comment>
<protein>
    <submittedName>
        <fullName evidence="1">Uncharacterized protein</fullName>
    </submittedName>
</protein>
<dbReference type="Proteomes" id="UP000243006">
    <property type="component" value="Unassembled WGS sequence"/>
</dbReference>
<dbReference type="AlphaFoldDB" id="A0A1Y3ENB6"/>
<name>A0A1Y3ENB6_9BILA</name>